<dbReference type="Pfam" id="PF00176">
    <property type="entry name" value="SNF2-rel_dom"/>
    <property type="match status" value="1"/>
</dbReference>
<dbReference type="AlphaFoldDB" id="A0AA85C3N8"/>
<dbReference type="InterPro" id="IPR038718">
    <property type="entry name" value="SNF2-like_sf"/>
</dbReference>
<feature type="domain" description="Helicase C-terminal" evidence="2">
    <location>
        <begin position="349"/>
        <end position="467"/>
    </location>
</feature>
<dbReference type="PROSITE" id="PS51194">
    <property type="entry name" value="HELICASE_CTER"/>
    <property type="match status" value="1"/>
</dbReference>
<organism evidence="3 4">
    <name type="scientific">Schistosoma mattheei</name>
    <dbReference type="NCBI Taxonomy" id="31246"/>
    <lineage>
        <taxon>Eukaryota</taxon>
        <taxon>Metazoa</taxon>
        <taxon>Spiralia</taxon>
        <taxon>Lophotrochozoa</taxon>
        <taxon>Platyhelminthes</taxon>
        <taxon>Trematoda</taxon>
        <taxon>Digenea</taxon>
        <taxon>Strigeidida</taxon>
        <taxon>Schistosomatoidea</taxon>
        <taxon>Schistosomatidae</taxon>
        <taxon>Schistosoma</taxon>
    </lineage>
</organism>
<keyword evidence="1" id="KW-0378">Hydrolase</keyword>
<dbReference type="PANTHER" id="PTHR36498">
    <property type="entry name" value="TATA-BINDING PROTEIN-ASSOCIATED FACTOR 172"/>
    <property type="match status" value="1"/>
</dbReference>
<reference evidence="4" key="1">
    <citation type="submission" date="2023-11" db="UniProtKB">
        <authorList>
            <consortium name="WormBaseParasite"/>
        </authorList>
    </citation>
    <scope>IDENTIFICATION</scope>
</reference>
<dbReference type="Gene3D" id="3.40.50.10810">
    <property type="entry name" value="Tandem AAA-ATPase domain"/>
    <property type="match status" value="1"/>
</dbReference>
<name>A0AA85C3N8_9TREM</name>
<evidence type="ECO:0000256" key="1">
    <source>
        <dbReference type="ARBA" id="ARBA00022801"/>
    </source>
</evidence>
<dbReference type="Gene3D" id="3.40.50.300">
    <property type="entry name" value="P-loop containing nucleotide triphosphate hydrolases"/>
    <property type="match status" value="1"/>
</dbReference>
<dbReference type="InterPro" id="IPR001650">
    <property type="entry name" value="Helicase_C-like"/>
</dbReference>
<dbReference type="InterPro" id="IPR044972">
    <property type="entry name" value="Mot1"/>
</dbReference>
<dbReference type="InterPro" id="IPR000330">
    <property type="entry name" value="SNF2_N"/>
</dbReference>
<accession>A0AA85C3N8</accession>
<evidence type="ECO:0000313" key="3">
    <source>
        <dbReference type="Proteomes" id="UP000050791"/>
    </source>
</evidence>
<dbReference type="SUPFAM" id="SSF52540">
    <property type="entry name" value="P-loop containing nucleoside triphosphate hydrolases"/>
    <property type="match status" value="2"/>
</dbReference>
<dbReference type="GO" id="GO:0016887">
    <property type="term" value="F:ATP hydrolysis activity"/>
    <property type="evidence" value="ECO:0007669"/>
    <property type="project" value="InterPro"/>
</dbReference>
<dbReference type="Proteomes" id="UP000050791">
    <property type="component" value="Unassembled WGS sequence"/>
</dbReference>
<dbReference type="InterPro" id="IPR049730">
    <property type="entry name" value="SNF2/RAD54-like_C"/>
</dbReference>
<evidence type="ECO:0000259" key="2">
    <source>
        <dbReference type="PROSITE" id="PS51194"/>
    </source>
</evidence>
<dbReference type="CDD" id="cd18793">
    <property type="entry name" value="SF2_C_SNF"/>
    <property type="match status" value="1"/>
</dbReference>
<dbReference type="GO" id="GO:0003677">
    <property type="term" value="F:DNA binding"/>
    <property type="evidence" value="ECO:0007669"/>
    <property type="project" value="InterPro"/>
</dbReference>
<evidence type="ECO:0000313" key="4">
    <source>
        <dbReference type="WBParaSite" id="SMTH1_97240.1"/>
    </source>
</evidence>
<dbReference type="GO" id="GO:0017025">
    <property type="term" value="F:TBP-class protein binding"/>
    <property type="evidence" value="ECO:0007669"/>
    <property type="project" value="InterPro"/>
</dbReference>
<dbReference type="InterPro" id="IPR027417">
    <property type="entry name" value="P-loop_NTPase"/>
</dbReference>
<dbReference type="SMART" id="SM00490">
    <property type="entry name" value="HELICc"/>
    <property type="match status" value="1"/>
</dbReference>
<proteinExistence type="predicted"/>
<protein>
    <recommendedName>
        <fullName evidence="2">Helicase C-terminal domain-containing protein</fullName>
    </recommendedName>
</protein>
<dbReference type="WBParaSite" id="SMTH1_97240.1">
    <property type="protein sequence ID" value="SMTH1_97240.1"/>
    <property type="gene ID" value="SMTH1_97240"/>
</dbReference>
<dbReference type="Pfam" id="PF00271">
    <property type="entry name" value="Helicase_C"/>
    <property type="match status" value="1"/>
</dbReference>
<sequence length="467" mass="52355">MHNSSSYILQSVPPVILDDPLAEPNSKSSSLLSMCRCFMSFVNEQSTLDFESKLPNELTTNITVNSNSEDGTNSSLSNNLKLFLPYVVLLLTPTLRLISNSNQHIRSTAGRLFAALLNLLPLENRVSELWSLFDFLMPEFLGTEQYFLAKFARPVAASRDIKASKSDQQAGQLALEKLHRLVLPFMLRRLKEDVMQDLPPKIIQDFACKMTPIQRKLYESFQKTDEGQQVMNFVSASSGDFYSECRSSSFGCVSTSHGFHALRYFQAVCNHPCLVLKSNHPLLDEIKQELCIDSMEQLRAVDYSGKLLALCRLLTDCGFGSPNSINGTNAGNSCNTLSSTSGTSTSSHYLDSYPGLLSQHRALMFFQTREMLQLTGEMLKKQFPWITATRLDGTVPVNERHNRVVRFNQDPSIDLMLLTTAVGGLGLNLTGADTVIFVEHDWNPSKDLQAMDRAHRIGQRRTVNVYR</sequence>
<dbReference type="PANTHER" id="PTHR36498:SF1">
    <property type="entry name" value="TATA-BINDING PROTEIN-ASSOCIATED FACTOR 172"/>
    <property type="match status" value="1"/>
</dbReference>
<dbReference type="GO" id="GO:0005524">
    <property type="term" value="F:ATP binding"/>
    <property type="evidence" value="ECO:0007669"/>
    <property type="project" value="InterPro"/>
</dbReference>